<dbReference type="ExpressionAtlas" id="A0A0J8BHX0">
    <property type="expression patterns" value="baseline and differential"/>
</dbReference>
<sequence>MDDERPPRGRDHGHAAVHLEGRIVTPVIQENLDRPVKAGHLENVLNDFQTRMAAVMEEQIKSNMLFFQLSPGGEAIAPLKGRSQEGRPGTSQPPQPELTRSLSKGKKPAVSDSRRKMDWRLVVRPGDNIPPTGHKMETDDREYLEAKRAAAQQHSTSGSTPYIKDPSLRLPSRTVARSHGPSAFQPRQEKTVLQPMVFRRQALANTSSNPVLKEYRREHIPIEGQIGSLYGDQQAARECYLTTLKPSSWKEKAKRPKVREDDSAEKVKGQIVELKQEVEKVQELPLPESKPSMLLPSKKRKCLAIKEEKHSSEEIMAIMSLGLEHPEPHSIRDIAGYCGARIPANGYLAALFCCIDLIAKYQSFLTQLQALLSVVVKRVKGFIQLKIALGALHEALPDATSEEIQAYDDECAICRDINRSHWQRLKGFLAITFSILLA</sequence>
<protein>
    <submittedName>
        <fullName evidence="2">Uncharacterized protein</fullName>
    </submittedName>
</protein>
<reference evidence="2 3" key="1">
    <citation type="journal article" date="2014" name="Nature">
        <title>The genome of the recently domesticated crop plant sugar beet (Beta vulgaris).</title>
        <authorList>
            <person name="Dohm J.C."/>
            <person name="Minoche A.E."/>
            <person name="Holtgrawe D."/>
            <person name="Capella-Gutierrez S."/>
            <person name="Zakrzewski F."/>
            <person name="Tafer H."/>
            <person name="Rupp O."/>
            <person name="Sorensen T.R."/>
            <person name="Stracke R."/>
            <person name="Reinhardt R."/>
            <person name="Goesmann A."/>
            <person name="Kraft T."/>
            <person name="Schulz B."/>
            <person name="Stadler P.F."/>
            <person name="Schmidt T."/>
            <person name="Gabaldon T."/>
            <person name="Lehrach H."/>
            <person name="Weisshaar B."/>
            <person name="Himmelbauer H."/>
        </authorList>
    </citation>
    <scope>NUCLEOTIDE SEQUENCE [LARGE SCALE GENOMIC DNA]</scope>
    <source>
        <tissue evidence="2">Taproot</tissue>
    </source>
</reference>
<accession>A0A0J8BHX0</accession>
<feature type="compositionally biased region" description="Basic and acidic residues" evidence="1">
    <location>
        <begin position="134"/>
        <end position="148"/>
    </location>
</feature>
<proteinExistence type="predicted"/>
<dbReference type="EMBL" id="KQ090205">
    <property type="protein sequence ID" value="KMS99682.1"/>
    <property type="molecule type" value="Genomic_DNA"/>
</dbReference>
<keyword evidence="3" id="KW-1185">Reference proteome</keyword>
<dbReference type="OrthoDB" id="7759664at2759"/>
<gene>
    <name evidence="2" type="ORF">BVRB_1g021650</name>
</gene>
<dbReference type="Gramene" id="KMS99682">
    <property type="protein sequence ID" value="KMS99682"/>
    <property type="gene ID" value="BVRB_1g021650"/>
</dbReference>
<evidence type="ECO:0000256" key="1">
    <source>
        <dbReference type="SAM" id="MobiDB-lite"/>
    </source>
</evidence>
<name>A0A0J8BHX0_BETVV</name>
<evidence type="ECO:0000313" key="2">
    <source>
        <dbReference type="EMBL" id="KMS99682.1"/>
    </source>
</evidence>
<organism evidence="2 3">
    <name type="scientific">Beta vulgaris subsp. vulgaris</name>
    <name type="common">Beet</name>
    <dbReference type="NCBI Taxonomy" id="3555"/>
    <lineage>
        <taxon>Eukaryota</taxon>
        <taxon>Viridiplantae</taxon>
        <taxon>Streptophyta</taxon>
        <taxon>Embryophyta</taxon>
        <taxon>Tracheophyta</taxon>
        <taxon>Spermatophyta</taxon>
        <taxon>Magnoliopsida</taxon>
        <taxon>eudicotyledons</taxon>
        <taxon>Gunneridae</taxon>
        <taxon>Pentapetalae</taxon>
        <taxon>Caryophyllales</taxon>
        <taxon>Chenopodiaceae</taxon>
        <taxon>Betoideae</taxon>
        <taxon>Beta</taxon>
    </lineage>
</organism>
<feature type="compositionally biased region" description="Basic and acidic residues" evidence="1">
    <location>
        <begin position="112"/>
        <end position="121"/>
    </location>
</feature>
<dbReference type="AlphaFoldDB" id="A0A0J8BHX0"/>
<feature type="region of interest" description="Disordered" evidence="1">
    <location>
        <begin position="76"/>
        <end position="167"/>
    </location>
</feature>
<evidence type="ECO:0000313" key="3">
    <source>
        <dbReference type="Proteomes" id="UP000035740"/>
    </source>
</evidence>
<dbReference type="Proteomes" id="UP000035740">
    <property type="component" value="Unassembled WGS sequence"/>
</dbReference>